<dbReference type="CDD" id="cd06456">
    <property type="entry name" value="M3A_DCP"/>
    <property type="match status" value="1"/>
</dbReference>
<reference evidence="9" key="1">
    <citation type="journal article" date="2020" name="mSystems">
        <title>Genome- and Community-Level Interaction Insights into Carbon Utilization and Element Cycling Functions of Hydrothermarchaeota in Hydrothermal Sediment.</title>
        <authorList>
            <person name="Zhou Z."/>
            <person name="Liu Y."/>
            <person name="Xu W."/>
            <person name="Pan J."/>
            <person name="Luo Z.H."/>
            <person name="Li M."/>
        </authorList>
    </citation>
    <scope>NUCLEOTIDE SEQUENCE [LARGE SCALE GENOMIC DNA]</scope>
    <source>
        <strain evidence="9">HyVt-577</strain>
    </source>
</reference>
<evidence type="ECO:0000256" key="1">
    <source>
        <dbReference type="ARBA" id="ARBA00006040"/>
    </source>
</evidence>
<evidence type="ECO:0000256" key="4">
    <source>
        <dbReference type="ARBA" id="ARBA00022801"/>
    </source>
</evidence>
<dbReference type="Pfam" id="PF01432">
    <property type="entry name" value="Peptidase_M3"/>
    <property type="match status" value="1"/>
</dbReference>
<evidence type="ECO:0000256" key="6">
    <source>
        <dbReference type="ARBA" id="ARBA00023049"/>
    </source>
</evidence>
<evidence type="ECO:0000256" key="7">
    <source>
        <dbReference type="RuleBase" id="RU003435"/>
    </source>
</evidence>
<evidence type="ECO:0000313" key="9">
    <source>
        <dbReference type="EMBL" id="HGY55941.1"/>
    </source>
</evidence>
<gene>
    <name evidence="9" type="ORF">ENK44_09580</name>
</gene>
<dbReference type="GO" id="GO:0004180">
    <property type="term" value="F:carboxypeptidase activity"/>
    <property type="evidence" value="ECO:0007669"/>
    <property type="project" value="TreeGrafter"/>
</dbReference>
<dbReference type="GO" id="GO:0004222">
    <property type="term" value="F:metalloendopeptidase activity"/>
    <property type="evidence" value="ECO:0007669"/>
    <property type="project" value="InterPro"/>
</dbReference>
<organism evidence="9">
    <name type="scientific">Caldithrix abyssi</name>
    <dbReference type="NCBI Taxonomy" id="187145"/>
    <lineage>
        <taxon>Bacteria</taxon>
        <taxon>Pseudomonadati</taxon>
        <taxon>Calditrichota</taxon>
        <taxon>Calditrichia</taxon>
        <taxon>Calditrichales</taxon>
        <taxon>Calditrichaceae</taxon>
        <taxon>Caldithrix</taxon>
    </lineage>
</organism>
<accession>A0A7V4U0V6</accession>
<dbReference type="Gene3D" id="1.10.1370.40">
    <property type="match status" value="1"/>
</dbReference>
<sequence length="697" mass="80462">MRGVVLFIMLGILLTNCTKQEDNPFFKPYNTPFETPAFDKIKEEHYLPAFRAGIDRQKKAIEAIVNNPEEPTFANTVEALENSDTLLTRVSNVFFNMTSANTNDRLQAISKEITPLLTAHNDEILMNDKLYKRIKAVYNKKESLNLSHIQQRLLEKYYKDFVRGGADLKAKDKEKLKAINKELSLLTLQFGENVLKENNRFEMVLDNKADLAGLPEAVIAAAAETAEKRGHPGKWVFTLHKPSLIPFLQYSDKRSLREKMFKGYITRGDHNDELDNKKILSRIAALRVERANLLGFKTHADYILDDNMAKTPQRVYDLLNKVWQPALRVAKKEAGALQKMIDAEGGNFKLQPWDWWYYAEKLKKQKYALDDELLRPYFELDKVRDGAFETAHKLYGITFTERHDIPVYHPEVKVFEVKEEDGTHIGILYVDYHPRASKRGGAWMNEYRQQQYRNGNKITPIICNVCNFSRPSGDKPALLSFEEVQTLFHEFGHALQGLLSDVQYKSLSGTSVTRDYVELCSQIMENWAAEPEVLREYARHYKTGEPIPQEYIDKLEQSKHFNQGFATTEYLAAAFLDMDWHTLTEAKEQDAAAFEKQSLDRIGLIPEIVVRYRSPYFRHIFAGGYSAGYYSYIWAEVLDADAFEAFKKTGLFNRETANVFRKNILASGNSDDPMVLYKRFRGREPSIEPLLKRRGLE</sequence>
<dbReference type="PANTHER" id="PTHR43660">
    <property type="entry name" value="DIPEPTIDYL CARBOXYPEPTIDASE"/>
    <property type="match status" value="1"/>
</dbReference>
<dbReference type="SUPFAM" id="SSF55486">
    <property type="entry name" value="Metalloproteases ('zincins'), catalytic domain"/>
    <property type="match status" value="1"/>
</dbReference>
<dbReference type="GO" id="GO:0046872">
    <property type="term" value="F:metal ion binding"/>
    <property type="evidence" value="ECO:0007669"/>
    <property type="project" value="UniProtKB-UniRule"/>
</dbReference>
<proteinExistence type="inferred from homology"/>
<dbReference type="PANTHER" id="PTHR43660:SF1">
    <property type="entry name" value="DIPEPTIDYL CARBOXYPEPTIDASE"/>
    <property type="match status" value="1"/>
</dbReference>
<dbReference type="InterPro" id="IPR024077">
    <property type="entry name" value="Neurolysin/TOP_dom2"/>
</dbReference>
<dbReference type="FunFam" id="3.40.390.10:FF:000009">
    <property type="entry name" value="Oligopeptidase A"/>
    <property type="match status" value="1"/>
</dbReference>
<keyword evidence="6 7" id="KW-0482">Metalloprotease</keyword>
<evidence type="ECO:0000256" key="5">
    <source>
        <dbReference type="ARBA" id="ARBA00022833"/>
    </source>
</evidence>
<dbReference type="InterPro" id="IPR034005">
    <property type="entry name" value="M3A_DCP"/>
</dbReference>
<protein>
    <submittedName>
        <fullName evidence="9">M3 family peptidase</fullName>
    </submittedName>
</protein>
<dbReference type="AlphaFoldDB" id="A0A7V4U0V6"/>
<name>A0A7V4U0V6_CALAY</name>
<comment type="similarity">
    <text evidence="1 7">Belongs to the peptidase M3 family.</text>
</comment>
<dbReference type="InterPro" id="IPR001567">
    <property type="entry name" value="Pept_M3A_M3B_dom"/>
</dbReference>
<feature type="domain" description="Peptidase M3A/M3B catalytic" evidence="8">
    <location>
        <begin position="247"/>
        <end position="695"/>
    </location>
</feature>
<keyword evidence="3 7" id="KW-0479">Metal-binding</keyword>
<keyword evidence="2 7" id="KW-0645">Protease</keyword>
<evidence type="ECO:0000256" key="2">
    <source>
        <dbReference type="ARBA" id="ARBA00022670"/>
    </source>
</evidence>
<dbReference type="GO" id="GO:0005829">
    <property type="term" value="C:cytosol"/>
    <property type="evidence" value="ECO:0007669"/>
    <property type="project" value="TreeGrafter"/>
</dbReference>
<dbReference type="Gene3D" id="3.40.390.10">
    <property type="entry name" value="Collagenase (Catalytic Domain)"/>
    <property type="match status" value="1"/>
</dbReference>
<dbReference type="Gene3D" id="1.10.1370.10">
    <property type="entry name" value="Neurolysin, domain 3"/>
    <property type="match status" value="1"/>
</dbReference>
<dbReference type="GO" id="GO:0006508">
    <property type="term" value="P:proteolysis"/>
    <property type="evidence" value="ECO:0007669"/>
    <property type="project" value="UniProtKB-KW"/>
</dbReference>
<dbReference type="EMBL" id="DRQG01000089">
    <property type="protein sequence ID" value="HGY55941.1"/>
    <property type="molecule type" value="Genomic_DNA"/>
</dbReference>
<dbReference type="InterPro" id="IPR045090">
    <property type="entry name" value="Pept_M3A_M3B"/>
</dbReference>
<comment type="cofactor">
    <cofactor evidence="7">
        <name>Zn(2+)</name>
        <dbReference type="ChEBI" id="CHEBI:29105"/>
    </cofactor>
    <text evidence="7">Binds 1 zinc ion.</text>
</comment>
<keyword evidence="5 7" id="KW-0862">Zinc</keyword>
<evidence type="ECO:0000256" key="3">
    <source>
        <dbReference type="ARBA" id="ARBA00022723"/>
    </source>
</evidence>
<evidence type="ECO:0000259" key="8">
    <source>
        <dbReference type="Pfam" id="PF01432"/>
    </source>
</evidence>
<dbReference type="Proteomes" id="UP000885779">
    <property type="component" value="Unassembled WGS sequence"/>
</dbReference>
<dbReference type="InterPro" id="IPR024079">
    <property type="entry name" value="MetalloPept_cat_dom_sf"/>
</dbReference>
<comment type="caution">
    <text evidence="9">The sequence shown here is derived from an EMBL/GenBank/DDBJ whole genome shotgun (WGS) entry which is preliminary data.</text>
</comment>
<keyword evidence="4 7" id="KW-0378">Hydrolase</keyword>